<evidence type="ECO:0000313" key="1">
    <source>
        <dbReference type="EMBL" id="THH14347.1"/>
    </source>
</evidence>
<reference evidence="1 2" key="1">
    <citation type="submission" date="2019-02" db="EMBL/GenBank/DDBJ databases">
        <title>Genome sequencing of the rare red list fungi Bondarzewia mesenterica.</title>
        <authorList>
            <person name="Buettner E."/>
            <person name="Kellner H."/>
        </authorList>
    </citation>
    <scope>NUCLEOTIDE SEQUENCE [LARGE SCALE GENOMIC DNA]</scope>
    <source>
        <strain evidence="1 2">DSM 108281</strain>
    </source>
</reference>
<accession>A0A4S4LQX6</accession>
<evidence type="ECO:0000313" key="2">
    <source>
        <dbReference type="Proteomes" id="UP000310158"/>
    </source>
</evidence>
<organism evidence="1 2">
    <name type="scientific">Bondarzewia mesenterica</name>
    <dbReference type="NCBI Taxonomy" id="1095465"/>
    <lineage>
        <taxon>Eukaryota</taxon>
        <taxon>Fungi</taxon>
        <taxon>Dikarya</taxon>
        <taxon>Basidiomycota</taxon>
        <taxon>Agaricomycotina</taxon>
        <taxon>Agaricomycetes</taxon>
        <taxon>Russulales</taxon>
        <taxon>Bondarzewiaceae</taxon>
        <taxon>Bondarzewia</taxon>
    </lineage>
</organism>
<comment type="caution">
    <text evidence="1">The sequence shown here is derived from an EMBL/GenBank/DDBJ whole genome shotgun (WGS) entry which is preliminary data.</text>
</comment>
<gene>
    <name evidence="1" type="ORF">EW146_g5979</name>
</gene>
<name>A0A4S4LQX6_9AGAM</name>
<dbReference type="OrthoDB" id="3232725at2759"/>
<dbReference type="EMBL" id="SGPL01000284">
    <property type="protein sequence ID" value="THH14347.1"/>
    <property type="molecule type" value="Genomic_DNA"/>
</dbReference>
<protein>
    <submittedName>
        <fullName evidence="1">Uncharacterized protein</fullName>
    </submittedName>
</protein>
<sequence>MPPRSINVDDSLIETIAQERFRYETIFQEQADALRLDAPRFQAAMARLEQSPLLAPRASEDSVDEYLKFCDNICRQEPKDFDDRVRILQASHAALMCIVNFQFIPQSERVQLAIIERHNELRETVWEHAATPVRDIREPPLSKPAGRPRSLTPEELHSFRNPEILHGKQFVISPDTDEKEMYEVSSYTRSRDKKIRYEVLFDDCGDPIPVDEEEMWSMLKDSQYFELEA</sequence>
<dbReference type="AlphaFoldDB" id="A0A4S4LQX6"/>
<keyword evidence="2" id="KW-1185">Reference proteome</keyword>
<dbReference type="Proteomes" id="UP000310158">
    <property type="component" value="Unassembled WGS sequence"/>
</dbReference>
<proteinExistence type="predicted"/>